<proteinExistence type="predicted"/>
<dbReference type="AlphaFoldDB" id="A0A3E1Y517"/>
<evidence type="ECO:0000313" key="1">
    <source>
        <dbReference type="EMBL" id="RFS19557.1"/>
    </source>
</evidence>
<reference evidence="1 2" key="1">
    <citation type="submission" date="2018-07" db="EMBL/GenBank/DDBJ databases">
        <title>Chitinophaga K2CV101002-2 sp. nov., isolated from a monsoon evergreen broad-leaved forest soil.</title>
        <authorList>
            <person name="Lv Y."/>
        </authorList>
    </citation>
    <scope>NUCLEOTIDE SEQUENCE [LARGE SCALE GENOMIC DNA]</scope>
    <source>
        <strain evidence="1 2">GDMCC 1.1288</strain>
    </source>
</reference>
<protein>
    <recommendedName>
        <fullName evidence="3">Prolyl oligopeptidase family protein</fullName>
    </recommendedName>
</protein>
<organism evidence="1 2">
    <name type="scientific">Chitinophaga silvatica</name>
    <dbReference type="NCBI Taxonomy" id="2282649"/>
    <lineage>
        <taxon>Bacteria</taxon>
        <taxon>Pseudomonadati</taxon>
        <taxon>Bacteroidota</taxon>
        <taxon>Chitinophagia</taxon>
        <taxon>Chitinophagales</taxon>
        <taxon>Chitinophagaceae</taxon>
        <taxon>Chitinophaga</taxon>
    </lineage>
</organism>
<dbReference type="RefSeq" id="WP_116978211.1">
    <property type="nucleotide sequence ID" value="NZ_QPMM01000013.1"/>
</dbReference>
<comment type="caution">
    <text evidence="1">The sequence shown here is derived from an EMBL/GenBank/DDBJ whole genome shotgun (WGS) entry which is preliminary data.</text>
</comment>
<evidence type="ECO:0000313" key="2">
    <source>
        <dbReference type="Proteomes" id="UP000260644"/>
    </source>
</evidence>
<dbReference type="Proteomes" id="UP000260644">
    <property type="component" value="Unassembled WGS sequence"/>
</dbReference>
<dbReference type="EMBL" id="QPMM01000013">
    <property type="protein sequence ID" value="RFS19557.1"/>
    <property type="molecule type" value="Genomic_DNA"/>
</dbReference>
<dbReference type="OrthoDB" id="9805640at2"/>
<dbReference type="SUPFAM" id="SSF53474">
    <property type="entry name" value="alpha/beta-Hydrolases"/>
    <property type="match status" value="1"/>
</dbReference>
<keyword evidence="2" id="KW-1185">Reference proteome</keyword>
<gene>
    <name evidence="1" type="ORF">DVR12_23290</name>
</gene>
<evidence type="ECO:0008006" key="3">
    <source>
        <dbReference type="Google" id="ProtNLM"/>
    </source>
</evidence>
<accession>A0A3E1Y517</accession>
<dbReference type="Gene3D" id="3.40.50.1820">
    <property type="entry name" value="alpha/beta hydrolase"/>
    <property type="match status" value="1"/>
</dbReference>
<name>A0A3E1Y517_9BACT</name>
<sequence length="258" mass="28919">MKKIVFITLILICGRVALGQQTSLKPFEEIQVPITPWHHVPALIHLPPNMKEGKKYPIIIAFHGKSIAGDDVTKIFHQGVTKQMHAGKNIDAVNKVDGKKYEFIVFAPLATSWSLGPEHLNVALDDLLKRYPIDPARVYITGYSAGGWSVGMAITDPVTAPRIAAAVCMSPASIYDKNLKSFSITAKNNIHTWYFAGTEEIAFLSNCKAYVDSTNKYKPGLTKITIGDHKHCCWETYYTPSYKEDGLNIYEWLLQYKK</sequence>
<dbReference type="InterPro" id="IPR029058">
    <property type="entry name" value="AB_hydrolase_fold"/>
</dbReference>